<feature type="compositionally biased region" description="Polar residues" evidence="4">
    <location>
        <begin position="1"/>
        <end position="12"/>
    </location>
</feature>
<feature type="compositionally biased region" description="Polar residues" evidence="4">
    <location>
        <begin position="55"/>
        <end position="68"/>
    </location>
</feature>
<protein>
    <submittedName>
        <fullName evidence="5">Protein kinase (cAMP-dependent, catalytic) inhibitor gamma, transcript variant X2</fullName>
    </submittedName>
</protein>
<organism evidence="5 6">
    <name type="scientific">Columba livia</name>
    <name type="common">Rock dove</name>
    <dbReference type="NCBI Taxonomy" id="8932"/>
    <lineage>
        <taxon>Eukaryota</taxon>
        <taxon>Metazoa</taxon>
        <taxon>Chordata</taxon>
        <taxon>Craniata</taxon>
        <taxon>Vertebrata</taxon>
        <taxon>Euteleostomi</taxon>
        <taxon>Archelosauria</taxon>
        <taxon>Archosauria</taxon>
        <taxon>Dinosauria</taxon>
        <taxon>Saurischia</taxon>
        <taxon>Theropoda</taxon>
        <taxon>Coelurosauria</taxon>
        <taxon>Aves</taxon>
        <taxon>Neognathae</taxon>
        <taxon>Neoaves</taxon>
        <taxon>Columbimorphae</taxon>
        <taxon>Columbiformes</taxon>
        <taxon>Columbidae</taxon>
        <taxon>Columba</taxon>
    </lineage>
</organism>
<dbReference type="GO" id="GO:0004862">
    <property type="term" value="F:cAMP-dependent protein kinase inhibitor activity"/>
    <property type="evidence" value="ECO:0007669"/>
    <property type="project" value="InterPro"/>
</dbReference>
<evidence type="ECO:0000256" key="4">
    <source>
        <dbReference type="SAM" id="MobiDB-lite"/>
    </source>
</evidence>
<keyword evidence="5" id="KW-0418">Kinase</keyword>
<comment type="similarity">
    <text evidence="2">Belongs to the PKI family.</text>
</comment>
<dbReference type="InterPro" id="IPR004171">
    <property type="entry name" value="cAMP_dep_PKI"/>
</dbReference>
<keyword evidence="6" id="KW-1185">Reference proteome</keyword>
<keyword evidence="3" id="KW-0649">Protein kinase inhibitor</keyword>
<dbReference type="PANTHER" id="PTHR15416">
    <property type="entry name" value="CAMP-DEPENDENT PROTEIN KINASE INHIBITOR/PKI"/>
    <property type="match status" value="1"/>
</dbReference>
<sequence length="76" mass="8109">MEVESSTYTDFISSDRAGRRNAVYDIQQEATTISMRKLTGDIGNLSVEGPETQGDAASSENNPGASPNEQEDSPSP</sequence>
<comment type="caution">
    <text evidence="5">The sequence shown here is derived from an EMBL/GenBank/DDBJ whole genome shotgun (WGS) entry which is preliminary data.</text>
</comment>
<reference evidence="5 6" key="1">
    <citation type="journal article" date="2013" name="Science">
        <title>Genomic diversity and evolution of the head crest in the rock pigeon.</title>
        <authorList>
            <person name="Shapiro M.D."/>
            <person name="Kronenberg Z."/>
            <person name="Li C."/>
            <person name="Domyan E.T."/>
            <person name="Pan H."/>
            <person name="Campbell M."/>
            <person name="Tan H."/>
            <person name="Huff C.D."/>
            <person name="Hu H."/>
            <person name="Vickrey A.I."/>
            <person name="Nielsen S.C."/>
            <person name="Stringham S.A."/>
            <person name="Hu H."/>
            <person name="Willerslev E."/>
            <person name="Gilbert M.T."/>
            <person name="Yandell M."/>
            <person name="Zhang G."/>
            <person name="Wang J."/>
        </authorList>
    </citation>
    <scope>NUCLEOTIDE SEQUENCE [LARGE SCALE GENOMIC DNA]</scope>
    <source>
        <tissue evidence="5">Blood</tissue>
    </source>
</reference>
<accession>A0A2I0M281</accession>
<evidence type="ECO:0000313" key="5">
    <source>
        <dbReference type="EMBL" id="PKK23785.1"/>
    </source>
</evidence>
<feature type="region of interest" description="Disordered" evidence="4">
    <location>
        <begin position="1"/>
        <end position="20"/>
    </location>
</feature>
<evidence type="ECO:0000256" key="3">
    <source>
        <dbReference type="ARBA" id="ARBA00023013"/>
    </source>
</evidence>
<name>A0A2I0M281_COLLI</name>
<keyword evidence="5" id="KW-0808">Transferase</keyword>
<dbReference type="GO" id="GO:0016301">
    <property type="term" value="F:kinase activity"/>
    <property type="evidence" value="ECO:0007669"/>
    <property type="project" value="UniProtKB-KW"/>
</dbReference>
<proteinExistence type="inferred from homology"/>
<dbReference type="Pfam" id="PF02827">
    <property type="entry name" value="PKI"/>
    <property type="match status" value="1"/>
</dbReference>
<gene>
    <name evidence="5" type="primary">PKIG</name>
    <name evidence="5" type="ORF">A306_00008967</name>
</gene>
<feature type="region of interest" description="Disordered" evidence="4">
    <location>
        <begin position="41"/>
        <end position="76"/>
    </location>
</feature>
<comment type="function">
    <text evidence="1">Extremely potent competitive inhibitor of cAMP-dependent protein kinase activity, this protein interacts with the catalytic subunit of the enzyme after the cAMP-induced dissociation of its regulatory chains.</text>
</comment>
<dbReference type="Proteomes" id="UP000053872">
    <property type="component" value="Unassembled WGS sequence"/>
</dbReference>
<dbReference type="AlphaFoldDB" id="A0A2I0M281"/>
<evidence type="ECO:0000256" key="2">
    <source>
        <dbReference type="ARBA" id="ARBA00006393"/>
    </source>
</evidence>
<dbReference type="EMBL" id="AKCR02000047">
    <property type="protein sequence ID" value="PKK23785.1"/>
    <property type="molecule type" value="Genomic_DNA"/>
</dbReference>
<evidence type="ECO:0000256" key="1">
    <source>
        <dbReference type="ARBA" id="ARBA00002844"/>
    </source>
</evidence>
<evidence type="ECO:0000313" key="6">
    <source>
        <dbReference type="Proteomes" id="UP000053872"/>
    </source>
</evidence>